<feature type="domain" description="Cytochrome b5 heme-binding" evidence="4">
    <location>
        <begin position="572"/>
        <end position="668"/>
    </location>
</feature>
<dbReference type="Proteomes" id="UP000310708">
    <property type="component" value="Unassembled WGS sequence"/>
</dbReference>
<dbReference type="SMART" id="SM01117">
    <property type="entry name" value="Cyt-b5"/>
    <property type="match status" value="1"/>
</dbReference>
<dbReference type="GO" id="GO:0020037">
    <property type="term" value="F:heme binding"/>
    <property type="evidence" value="ECO:0007669"/>
    <property type="project" value="UniProtKB-ARBA"/>
</dbReference>
<sequence>MDLPSTRKTLYLLISTLNQAFPDHDFTDVRPDEFIREPSSSSIVNKLGMMLLRLKDGNSRSYGYYPTTTLGSSADSYQSMDDHQSHLTAQSTVRRIQSGGSITMQGFQAILDDVIHVQDCDVFSYSPDATSDPHSTFDDYDDDGDSLMDDDDDTHFDLDMEELDHQPKSQIPSYLLDQDKREASPALSNRSTGQSTIGDSGSGLLWSTHYFFYNKKLKRVLFFTVWSRKLGVYSQGPHHLPISDNNPFWLSSSLPPPVKLEDDYDGYMFSSSLPTKSRRTRTTTRKTKASAGGAGGSKPIQVPKNKRRAANAGYTIYDFIVFAPQTLTVMDSQKKHADEFWKLFHKAKIHSPATTSELDDDEVVSVYTGSGISTPNKRRERSPARGEERDPVKIFTHDISTNIFSRLSQQDLKQCHRVSRRWRKTQVINYVWFEIYRQTFFDNETSSSVQNKWTRRESKEDWKLRYKSAIRRPFESAVLEQIQRSVTPSQMREAQWDAEANQAGPTKNEQREAYKSLGGRKPKNKGMFKWLFYAFAIYLTLALFLFDDVFLGYKGKYRNLKTYLPRPPQRKFTPEELANYDGTHGDEIYLAVDGLVFDVSANKRIYGPGGMYHAATGKDAARAFVTNCFKDQATYDTRGLDEKELSQIKSWQAFFDNHKNYNLIGTVENPAIDPSTPIPEDCGFKLKAKTPKGGEL</sequence>
<feature type="region of interest" description="Disordered" evidence="2">
    <location>
        <begin position="369"/>
        <end position="389"/>
    </location>
</feature>
<dbReference type="Gene3D" id="1.20.1280.50">
    <property type="match status" value="1"/>
</dbReference>
<dbReference type="CDD" id="cd09917">
    <property type="entry name" value="F-box_SF"/>
    <property type="match status" value="1"/>
</dbReference>
<gene>
    <name evidence="5" type="ORF">E3Q01_03053</name>
</gene>
<dbReference type="InterPro" id="IPR001199">
    <property type="entry name" value="Cyt_B5-like_heme/steroid-bd"/>
</dbReference>
<dbReference type="Pfam" id="PF09174">
    <property type="entry name" value="Maf1"/>
    <property type="match status" value="2"/>
</dbReference>
<feature type="compositionally biased region" description="Basic residues" evidence="2">
    <location>
        <begin position="276"/>
        <end position="288"/>
    </location>
</feature>
<evidence type="ECO:0000259" key="4">
    <source>
        <dbReference type="SMART" id="SM01117"/>
    </source>
</evidence>
<dbReference type="InterPro" id="IPR001810">
    <property type="entry name" value="F-box_dom"/>
</dbReference>
<name>A0A4T0LU49_9BASI</name>
<dbReference type="InterPro" id="IPR015257">
    <property type="entry name" value="Maf1"/>
</dbReference>
<dbReference type="PANTHER" id="PTHR22504">
    <property type="entry name" value="REPRESSOR OF RNA POLYMERASE III TRANSCRIPTION MAF1"/>
    <property type="match status" value="1"/>
</dbReference>
<dbReference type="Pfam" id="PF00173">
    <property type="entry name" value="Cyt-b5"/>
    <property type="match status" value="1"/>
</dbReference>
<dbReference type="Gene3D" id="3.40.1000.50">
    <property type="entry name" value="Repressor of RNA polymerase III transcription Maf1"/>
    <property type="match status" value="2"/>
</dbReference>
<keyword evidence="3" id="KW-0812">Transmembrane</keyword>
<dbReference type="SUPFAM" id="SSF81383">
    <property type="entry name" value="F-box domain"/>
    <property type="match status" value="1"/>
</dbReference>
<dbReference type="AlphaFoldDB" id="A0A4T0LU49"/>
<dbReference type="InterPro" id="IPR036400">
    <property type="entry name" value="Cyt_B5-like_heme/steroid_sf"/>
</dbReference>
<dbReference type="InterPro" id="IPR036047">
    <property type="entry name" value="F-box-like_dom_sf"/>
</dbReference>
<dbReference type="GO" id="GO:0005634">
    <property type="term" value="C:nucleus"/>
    <property type="evidence" value="ECO:0007669"/>
    <property type="project" value="TreeGrafter"/>
</dbReference>
<accession>A0A4T0LU49</accession>
<feature type="compositionally biased region" description="Acidic residues" evidence="2">
    <location>
        <begin position="138"/>
        <end position="154"/>
    </location>
</feature>
<dbReference type="GO" id="GO:0016480">
    <property type="term" value="P:negative regulation of transcription by RNA polymerase III"/>
    <property type="evidence" value="ECO:0007669"/>
    <property type="project" value="InterPro"/>
</dbReference>
<dbReference type="Gene3D" id="3.10.120.10">
    <property type="entry name" value="Cytochrome b5-like heme/steroid binding domain"/>
    <property type="match status" value="1"/>
</dbReference>
<reference evidence="5 6" key="1">
    <citation type="submission" date="2019-03" db="EMBL/GenBank/DDBJ databases">
        <title>Sequencing 25 genomes of Wallemia mellicola.</title>
        <authorList>
            <person name="Gostincar C."/>
        </authorList>
    </citation>
    <scope>NUCLEOTIDE SEQUENCE [LARGE SCALE GENOMIC DNA]</scope>
    <source>
        <strain evidence="5 6">EXF-757</strain>
    </source>
</reference>
<dbReference type="InterPro" id="IPR038564">
    <property type="entry name" value="Maf1_sf"/>
</dbReference>
<feature type="transmembrane region" description="Helical" evidence="3">
    <location>
        <begin position="530"/>
        <end position="551"/>
    </location>
</feature>
<feature type="region of interest" description="Disordered" evidence="2">
    <location>
        <begin position="274"/>
        <end position="305"/>
    </location>
</feature>
<feature type="region of interest" description="Disordered" evidence="2">
    <location>
        <begin position="128"/>
        <end position="154"/>
    </location>
</feature>
<feature type="region of interest" description="Disordered" evidence="2">
    <location>
        <begin position="495"/>
        <end position="518"/>
    </location>
</feature>
<protein>
    <submittedName>
        <fullName evidence="5">Maf1-domain-containing protein</fullName>
    </submittedName>
</protein>
<evidence type="ECO:0000313" key="5">
    <source>
        <dbReference type="EMBL" id="TIC63947.1"/>
    </source>
</evidence>
<evidence type="ECO:0000256" key="3">
    <source>
        <dbReference type="SAM" id="Phobius"/>
    </source>
</evidence>
<dbReference type="PANTHER" id="PTHR22504:SF0">
    <property type="entry name" value="REPRESSOR OF RNA POLYMERASE III TRANSCRIPTION MAF1 HOMOLOG"/>
    <property type="match status" value="1"/>
</dbReference>
<dbReference type="Pfam" id="PF12937">
    <property type="entry name" value="F-box-like"/>
    <property type="match status" value="1"/>
</dbReference>
<dbReference type="FunFam" id="3.10.120.10:FF:000003">
    <property type="entry name" value="membrane-associated progesterone receptor component 1"/>
    <property type="match status" value="1"/>
</dbReference>
<keyword evidence="3" id="KW-1133">Transmembrane helix</keyword>
<evidence type="ECO:0000256" key="2">
    <source>
        <dbReference type="SAM" id="MobiDB-lite"/>
    </source>
</evidence>
<comment type="similarity">
    <text evidence="1">Belongs to the cytochrome b5 family. MAPR subfamily.</text>
</comment>
<comment type="caution">
    <text evidence="5">The sequence shown here is derived from an EMBL/GenBank/DDBJ whole genome shotgun (WGS) entry which is preliminary data.</text>
</comment>
<evidence type="ECO:0000313" key="6">
    <source>
        <dbReference type="Proteomes" id="UP000310708"/>
    </source>
</evidence>
<dbReference type="EMBL" id="SPRX01000040">
    <property type="protein sequence ID" value="TIC63947.1"/>
    <property type="molecule type" value="Genomic_DNA"/>
</dbReference>
<evidence type="ECO:0000256" key="1">
    <source>
        <dbReference type="ARBA" id="ARBA00038357"/>
    </source>
</evidence>
<proteinExistence type="inferred from homology"/>
<dbReference type="GO" id="GO:0000994">
    <property type="term" value="F:RNA polymerase III core binding"/>
    <property type="evidence" value="ECO:0007669"/>
    <property type="project" value="TreeGrafter"/>
</dbReference>
<organism evidence="5 6">
    <name type="scientific">Wallemia mellicola</name>
    <dbReference type="NCBI Taxonomy" id="1708541"/>
    <lineage>
        <taxon>Eukaryota</taxon>
        <taxon>Fungi</taxon>
        <taxon>Dikarya</taxon>
        <taxon>Basidiomycota</taxon>
        <taxon>Wallemiomycotina</taxon>
        <taxon>Wallemiomycetes</taxon>
        <taxon>Wallemiales</taxon>
        <taxon>Wallemiaceae</taxon>
        <taxon>Wallemia</taxon>
    </lineage>
</organism>
<dbReference type="SUPFAM" id="SSF55856">
    <property type="entry name" value="Cytochrome b5-like heme/steroid binding domain"/>
    <property type="match status" value="1"/>
</dbReference>
<keyword evidence="3" id="KW-0472">Membrane</keyword>